<dbReference type="AlphaFoldDB" id="A0AAY5KEL3"/>
<dbReference type="SMART" id="SM00409">
    <property type="entry name" value="IG"/>
    <property type="match status" value="1"/>
</dbReference>
<sequence>TNTAGLKVIPLFCVKVLQDYCVTYTSQRICALKGSTVDLSCSFTYPSGYTVTATEWFYWMSRNWNKIPNYNAGRVSYRGNKDNDCTLRITDLREEDSTSYQFRFTHWPLAKYVYVTLSVTGTVIVVM</sequence>
<organism evidence="2 3">
    <name type="scientific">Esox lucius</name>
    <name type="common">Northern pike</name>
    <dbReference type="NCBI Taxonomy" id="8010"/>
    <lineage>
        <taxon>Eukaryota</taxon>
        <taxon>Metazoa</taxon>
        <taxon>Chordata</taxon>
        <taxon>Craniata</taxon>
        <taxon>Vertebrata</taxon>
        <taxon>Euteleostomi</taxon>
        <taxon>Actinopterygii</taxon>
        <taxon>Neopterygii</taxon>
        <taxon>Teleostei</taxon>
        <taxon>Protacanthopterygii</taxon>
        <taxon>Esociformes</taxon>
        <taxon>Esocidae</taxon>
        <taxon>Esox</taxon>
    </lineage>
</organism>
<evidence type="ECO:0000313" key="3">
    <source>
        <dbReference type="Proteomes" id="UP000265140"/>
    </source>
</evidence>
<dbReference type="Gene3D" id="2.60.40.10">
    <property type="entry name" value="Immunoglobulins"/>
    <property type="match status" value="1"/>
</dbReference>
<reference evidence="2" key="2">
    <citation type="submission" date="2025-08" db="UniProtKB">
        <authorList>
            <consortium name="Ensembl"/>
        </authorList>
    </citation>
    <scope>IDENTIFICATION</scope>
</reference>
<dbReference type="PANTHER" id="PTHR46013">
    <property type="entry name" value="VASCULAR CELL ADHESION MOLECULE 1"/>
    <property type="match status" value="1"/>
</dbReference>
<proteinExistence type="predicted"/>
<dbReference type="Ensembl" id="ENSELUT00000100527.1">
    <property type="protein sequence ID" value="ENSELUP00000087186.1"/>
    <property type="gene ID" value="ENSELUG00000039936.1"/>
</dbReference>
<protein>
    <recommendedName>
        <fullName evidence="1">Immunoglobulin domain-containing protein</fullName>
    </recommendedName>
</protein>
<dbReference type="InterPro" id="IPR056386">
    <property type="entry name" value="Ig_CD22"/>
</dbReference>
<dbReference type="SUPFAM" id="SSF48726">
    <property type="entry name" value="Immunoglobulin"/>
    <property type="match status" value="1"/>
</dbReference>
<dbReference type="GeneTree" id="ENSGT01120000274109"/>
<name>A0AAY5KEL3_ESOLU</name>
<evidence type="ECO:0000259" key="1">
    <source>
        <dbReference type="SMART" id="SM00409"/>
    </source>
</evidence>
<dbReference type="Pfam" id="PF24518">
    <property type="entry name" value="Ig_CD22"/>
    <property type="match status" value="1"/>
</dbReference>
<dbReference type="InterPro" id="IPR013783">
    <property type="entry name" value="Ig-like_fold"/>
</dbReference>
<dbReference type="InterPro" id="IPR036179">
    <property type="entry name" value="Ig-like_dom_sf"/>
</dbReference>
<reference evidence="2 3" key="1">
    <citation type="submission" date="2020-02" db="EMBL/GenBank/DDBJ databases">
        <title>Esox lucius (northern pike) genome, fEsoLuc1, primary haplotype.</title>
        <authorList>
            <person name="Myers G."/>
            <person name="Karagic N."/>
            <person name="Meyer A."/>
            <person name="Pippel M."/>
            <person name="Reichard M."/>
            <person name="Winkler S."/>
            <person name="Tracey A."/>
            <person name="Sims Y."/>
            <person name="Howe K."/>
            <person name="Rhie A."/>
            <person name="Formenti G."/>
            <person name="Durbin R."/>
            <person name="Fedrigo O."/>
            <person name="Jarvis E.D."/>
        </authorList>
    </citation>
    <scope>NUCLEOTIDE SEQUENCE [LARGE SCALE GENOMIC DNA]</scope>
</reference>
<evidence type="ECO:0000313" key="2">
    <source>
        <dbReference type="Ensembl" id="ENSELUP00000087186.1"/>
    </source>
</evidence>
<reference evidence="2" key="3">
    <citation type="submission" date="2025-09" db="UniProtKB">
        <authorList>
            <consortium name="Ensembl"/>
        </authorList>
    </citation>
    <scope>IDENTIFICATION</scope>
</reference>
<dbReference type="InterPro" id="IPR003599">
    <property type="entry name" value="Ig_sub"/>
</dbReference>
<feature type="domain" description="Immunoglobulin" evidence="1">
    <location>
        <begin position="26"/>
        <end position="120"/>
    </location>
</feature>
<accession>A0AAY5KEL3</accession>
<keyword evidence="3" id="KW-1185">Reference proteome</keyword>
<dbReference type="PANTHER" id="PTHR46013:SF4">
    <property type="entry name" value="B-CELL RECEPTOR CD22-RELATED"/>
    <property type="match status" value="1"/>
</dbReference>
<dbReference type="Proteomes" id="UP000265140">
    <property type="component" value="Chromosome 9"/>
</dbReference>